<accession>A0ABT2RTG3</accession>
<proteinExistence type="predicted"/>
<dbReference type="EMBL" id="JAOQKC010000002">
    <property type="protein sequence ID" value="MCU6695616.1"/>
    <property type="molecule type" value="Genomic_DNA"/>
</dbReference>
<dbReference type="RefSeq" id="WP_158361707.1">
    <property type="nucleotide sequence ID" value="NZ_JAOQKC010000002.1"/>
</dbReference>
<comment type="caution">
    <text evidence="1">The sequence shown here is derived from an EMBL/GenBank/DDBJ whole genome shotgun (WGS) entry which is preliminary data.</text>
</comment>
<organism evidence="1 2">
    <name type="scientific">Laedolimicola ammoniilytica</name>
    <dbReference type="NCBI Taxonomy" id="2981771"/>
    <lineage>
        <taxon>Bacteria</taxon>
        <taxon>Bacillati</taxon>
        <taxon>Bacillota</taxon>
        <taxon>Clostridia</taxon>
        <taxon>Lachnospirales</taxon>
        <taxon>Lachnospiraceae</taxon>
        <taxon>Laedolimicola</taxon>
    </lineage>
</organism>
<sequence length="62" mass="7354">MVKTYIVKKGQKPTKEQIRAIKEAKKHPITFDKDCEELSPAMQKAFRCAVIQRNRRIHEERT</sequence>
<protein>
    <submittedName>
        <fullName evidence="1">Uncharacterized protein</fullName>
    </submittedName>
</protein>
<name>A0ABT2RTG3_9FIRM</name>
<evidence type="ECO:0000313" key="2">
    <source>
        <dbReference type="Proteomes" id="UP001652461"/>
    </source>
</evidence>
<dbReference type="Proteomes" id="UP001652461">
    <property type="component" value="Unassembled WGS sequence"/>
</dbReference>
<keyword evidence="2" id="KW-1185">Reference proteome</keyword>
<gene>
    <name evidence="1" type="ORF">OCV63_01730</name>
</gene>
<evidence type="ECO:0000313" key="1">
    <source>
        <dbReference type="EMBL" id="MCU6695616.1"/>
    </source>
</evidence>
<reference evidence="1 2" key="1">
    <citation type="journal article" date="2021" name="ISME Commun">
        <title>Automated analysis of genomic sequences facilitates high-throughput and comprehensive description of bacteria.</title>
        <authorList>
            <person name="Hitch T.C.A."/>
        </authorList>
    </citation>
    <scope>NUCLEOTIDE SEQUENCE [LARGE SCALE GENOMIC DNA]</scope>
    <source>
        <strain evidence="1 2">Sanger_04</strain>
    </source>
</reference>